<accession>A0AAP5MEH0</accession>
<dbReference type="Gene3D" id="3.40.50.1110">
    <property type="entry name" value="SGNH hydrolase"/>
    <property type="match status" value="1"/>
</dbReference>
<proteinExistence type="predicted"/>
<dbReference type="Proteomes" id="UP000667802">
    <property type="component" value="Unassembled WGS sequence"/>
</dbReference>
<evidence type="ECO:0000313" key="2">
    <source>
        <dbReference type="Proteomes" id="UP000667802"/>
    </source>
</evidence>
<protein>
    <submittedName>
        <fullName evidence="1">GDSL-type esterase/lipase family protein</fullName>
    </submittedName>
</protein>
<gene>
    <name evidence="1" type="ORF">G7B40_041900</name>
</gene>
<comment type="caution">
    <text evidence="1">The sequence shown here is derived from an EMBL/GenBank/DDBJ whole genome shotgun (WGS) entry which is preliminary data.</text>
</comment>
<dbReference type="EMBL" id="JAALHA020000047">
    <property type="protein sequence ID" value="MDR9900964.1"/>
    <property type="molecule type" value="Genomic_DNA"/>
</dbReference>
<keyword evidence="2" id="KW-1185">Reference proteome</keyword>
<dbReference type="AlphaFoldDB" id="A0AAP5MEH0"/>
<reference evidence="2" key="1">
    <citation type="journal article" date="2021" name="Science">
        <title>Hunting the eagle killer: A cyanobacterial neurotoxin causes vacuolar myelinopathy.</title>
        <authorList>
            <person name="Breinlinger S."/>
            <person name="Phillips T.J."/>
            <person name="Haram B.N."/>
            <person name="Mares J."/>
            <person name="Martinez Yerena J.A."/>
            <person name="Hrouzek P."/>
            <person name="Sobotka R."/>
            <person name="Henderson W.M."/>
            <person name="Schmieder P."/>
            <person name="Williams S.M."/>
            <person name="Lauderdale J.D."/>
            <person name="Wilde H.D."/>
            <person name="Gerrin W."/>
            <person name="Kust A."/>
            <person name="Washington J.W."/>
            <person name="Wagner C."/>
            <person name="Geier B."/>
            <person name="Liebeke M."/>
            <person name="Enke H."/>
            <person name="Niedermeyer T.H.J."/>
            <person name="Wilde S.B."/>
        </authorList>
    </citation>
    <scope>NUCLEOTIDE SEQUENCE [LARGE SCALE GENOMIC DNA]</scope>
    <source>
        <strain evidence="2">Thurmond2011</strain>
    </source>
</reference>
<dbReference type="RefSeq" id="WP_310834535.1">
    <property type="nucleotide sequence ID" value="NZ_JAALHA020000047.1"/>
</dbReference>
<evidence type="ECO:0000313" key="1">
    <source>
        <dbReference type="EMBL" id="MDR9900964.1"/>
    </source>
</evidence>
<dbReference type="SUPFAM" id="SSF52266">
    <property type="entry name" value="SGNH hydrolase"/>
    <property type="match status" value="1"/>
</dbReference>
<dbReference type="InterPro" id="IPR036514">
    <property type="entry name" value="SGNH_hydro_sf"/>
</dbReference>
<name>A0AAP5MEH0_9CYAN</name>
<organism evidence="1 2">
    <name type="scientific">Aetokthonos hydrillicola Thurmond2011</name>
    <dbReference type="NCBI Taxonomy" id="2712845"/>
    <lineage>
        <taxon>Bacteria</taxon>
        <taxon>Bacillati</taxon>
        <taxon>Cyanobacteriota</taxon>
        <taxon>Cyanophyceae</taxon>
        <taxon>Nostocales</taxon>
        <taxon>Hapalosiphonaceae</taxon>
        <taxon>Aetokthonos</taxon>
    </lineage>
</organism>
<sequence>MNPNLEKQSRPVRLMFAGGCHVLGYPVGERNGFPAEIKRLFLSANAKAVYHCVGYLKLTHFNRLNFEIQQFQPDVLILQIGHYELTKKMLDVGLSSRSRKSTTIAPHPPRFATTKERLAWRVRSLLKLVIHLTFSRFRVDHLAFKAELEQFLGSIEMAGPRVVILSPFPAADPVVTKIRMDVLEVFRSSASAHNMFFVDIAKTESFVKAGFAPYYDGIHLNAEGHRRIAKALMPPLLSIVSNVEIPSIQTP</sequence>